<dbReference type="EMBL" id="LK933360">
    <property type="protein sequence ID" value="CDT72027.1"/>
    <property type="molecule type" value="Genomic_DNA"/>
</dbReference>
<accession>A0A069A6C0</accession>
<sequence>MPHGTEIALLGHAFIQLPQATHSFAKIFAYFFFLLDIITSLYY</sequence>
<dbReference type="AlphaFoldDB" id="A0A069A6C0"/>
<evidence type="ECO:0000313" key="3">
    <source>
        <dbReference type="EMBL" id="CDS84402.1"/>
    </source>
</evidence>
<dbReference type="EMBL" id="LK932478">
    <property type="protein sequence ID" value="CDS83960.1"/>
    <property type="molecule type" value="Genomic_DNA"/>
</dbReference>
<keyword evidence="1" id="KW-1133">Transmembrane helix</keyword>
<feature type="transmembrane region" description="Helical" evidence="1">
    <location>
        <begin position="24"/>
        <end position="42"/>
    </location>
</feature>
<keyword evidence="1" id="KW-0472">Membrane</keyword>
<organism evidence="2">
    <name type="scientific">Clostridioides difficile</name>
    <name type="common">Peptoclostridium difficile</name>
    <dbReference type="NCBI Taxonomy" id="1496"/>
    <lineage>
        <taxon>Bacteria</taxon>
        <taxon>Bacillati</taxon>
        <taxon>Bacillota</taxon>
        <taxon>Clostridia</taxon>
        <taxon>Peptostreptococcales</taxon>
        <taxon>Peptostreptococcaceae</taxon>
        <taxon>Clostridioides</taxon>
    </lineage>
</organism>
<evidence type="ECO:0000313" key="4">
    <source>
        <dbReference type="EMBL" id="CDT72027.1"/>
    </source>
</evidence>
<evidence type="ECO:0000313" key="2">
    <source>
        <dbReference type="EMBL" id="CDS83960.1"/>
    </source>
</evidence>
<name>A0A069A6C0_CLODI</name>
<proteinExistence type="predicted"/>
<keyword evidence="1" id="KW-0812">Transmembrane</keyword>
<gene>
    <name evidence="4" type="ORF">BN1095_660007</name>
    <name evidence="2" type="ORF">BN1096_280003</name>
    <name evidence="3" type="ORF">BN1097_280001</name>
</gene>
<evidence type="ECO:0000256" key="1">
    <source>
        <dbReference type="SAM" id="Phobius"/>
    </source>
</evidence>
<reference evidence="2" key="1">
    <citation type="submission" date="2014-07" db="EMBL/GenBank/DDBJ databases">
        <authorList>
            <person name="Monot Marc"/>
        </authorList>
    </citation>
    <scope>NUCLEOTIDE SEQUENCE</scope>
    <source>
        <strain evidence="4">7032989</strain>
        <strain evidence="3">7032994</strain>
    </source>
</reference>
<protein>
    <submittedName>
        <fullName evidence="2">Uncharacterized protein</fullName>
    </submittedName>
</protein>
<dbReference type="EMBL" id="LK932363">
    <property type="protein sequence ID" value="CDS84402.1"/>
    <property type="molecule type" value="Genomic_DNA"/>
</dbReference>